<dbReference type="Proteomes" id="UP001157161">
    <property type="component" value="Unassembled WGS sequence"/>
</dbReference>
<evidence type="ECO:0000313" key="1">
    <source>
        <dbReference type="EMBL" id="GMA33772.1"/>
    </source>
</evidence>
<dbReference type="EMBL" id="BSUM01000005">
    <property type="protein sequence ID" value="GMA33772.1"/>
    <property type="molecule type" value="Genomic_DNA"/>
</dbReference>
<name>A0AA37XII4_9MICO</name>
<protein>
    <submittedName>
        <fullName evidence="1">Uncharacterized protein</fullName>
    </submittedName>
</protein>
<reference evidence="1" key="2">
    <citation type="submission" date="2023-02" db="EMBL/GenBank/DDBJ databases">
        <authorList>
            <person name="Sun Q."/>
            <person name="Mori K."/>
        </authorList>
    </citation>
    <scope>NUCLEOTIDE SEQUENCE</scope>
    <source>
        <strain evidence="1">NBRC 112290</strain>
    </source>
</reference>
<keyword evidence="2" id="KW-1185">Reference proteome</keyword>
<proteinExistence type="predicted"/>
<accession>A0AA37XII4</accession>
<sequence length="66" mass="7263">MSREDHDHVEAIRALVSGGPLAADAPTSTLNNPEWFFPGGMPTPARLRLHRQLSARVWGSGSPRRM</sequence>
<organism evidence="1 2">
    <name type="scientific">Litorihabitans aurantiacus</name>
    <dbReference type="NCBI Taxonomy" id="1930061"/>
    <lineage>
        <taxon>Bacteria</taxon>
        <taxon>Bacillati</taxon>
        <taxon>Actinomycetota</taxon>
        <taxon>Actinomycetes</taxon>
        <taxon>Micrococcales</taxon>
        <taxon>Beutenbergiaceae</taxon>
        <taxon>Litorihabitans</taxon>
    </lineage>
</organism>
<dbReference type="AlphaFoldDB" id="A0AA37XII4"/>
<comment type="caution">
    <text evidence="1">The sequence shown here is derived from an EMBL/GenBank/DDBJ whole genome shotgun (WGS) entry which is preliminary data.</text>
</comment>
<evidence type="ECO:0000313" key="2">
    <source>
        <dbReference type="Proteomes" id="UP001157161"/>
    </source>
</evidence>
<reference evidence="1" key="1">
    <citation type="journal article" date="2014" name="Int. J. Syst. Evol. Microbiol.">
        <title>Complete genome sequence of Corynebacterium casei LMG S-19264T (=DSM 44701T), isolated from a smear-ripened cheese.</title>
        <authorList>
            <consortium name="US DOE Joint Genome Institute (JGI-PGF)"/>
            <person name="Walter F."/>
            <person name="Albersmeier A."/>
            <person name="Kalinowski J."/>
            <person name="Ruckert C."/>
        </authorList>
    </citation>
    <scope>NUCLEOTIDE SEQUENCE</scope>
    <source>
        <strain evidence="1">NBRC 112290</strain>
    </source>
</reference>
<gene>
    <name evidence="1" type="ORF">GCM10025875_37640</name>
</gene>